<sequence>MVGDYTSLPRRPPTFLKLLKMPSELDYTDEKNVESQDPKVVAVQVDDTLQDVDIDDPNLDDAGRFLAAMALRPDSAELFADYTPEEEKAMVRKADWIILPILLVAIMMGAVDKVALGTAAVLGLRADLGLVGQQYSWSSSLIFFGSLVSVFPALFFMQRYKSGKLMGSNVFIWGILSLCHVACRNFAGLAVCRFILGLFEALTLPGATLVITSWYSREEAVFRTAIVFSTLSSVTNGLLSYASSFLESSKLKQWQLLYILIGVLTLAIGIVMIVFLPDAPYSAWWLTPRQRVIAVKRLENNKIGIMNKTFKLAQAKEAVLDPKSWFYFLINICLNVPNSGILTFYSIIVASLGYSTRNATLLAIPTGLVSYAAALIFSYIATKTKQRCFTAIASCFVPLLATILLHVIPRSNIGGSLASLMLIYAYWAPYVVMNTLVAGNTGGFTKKTVVYGIAYLGYLVGNIIGPQTFKAEQSPTYTGGVVGMLICYCIAILLILAYYLYIRRLQSRTDKDARNNTDDPAEVAEGAEVWKDETDKENKSFAFIR</sequence>
<comment type="caution">
    <text evidence="9">The sequence shown here is derived from an EMBL/GenBank/DDBJ whole genome shotgun (WGS) entry which is preliminary data.</text>
</comment>
<evidence type="ECO:0000259" key="8">
    <source>
        <dbReference type="PROSITE" id="PS50850"/>
    </source>
</evidence>
<dbReference type="RefSeq" id="XP_018991568.1">
    <property type="nucleotide sequence ID" value="XM_019140417.1"/>
</dbReference>
<comment type="subcellular location">
    <subcellularLocation>
        <location evidence="1">Membrane</location>
        <topology evidence="1">Multi-pass membrane protein</topology>
    </subcellularLocation>
</comment>
<evidence type="ECO:0000313" key="10">
    <source>
        <dbReference type="Proteomes" id="UP000094065"/>
    </source>
</evidence>
<dbReference type="InterPro" id="IPR011701">
    <property type="entry name" value="MFS"/>
</dbReference>
<feature type="transmembrane region" description="Helical" evidence="7">
    <location>
        <begin position="193"/>
        <end position="214"/>
    </location>
</feature>
<evidence type="ECO:0000256" key="1">
    <source>
        <dbReference type="ARBA" id="ARBA00004141"/>
    </source>
</evidence>
<dbReference type="STRING" id="1295533.A0A1E3HI58"/>
<evidence type="ECO:0000256" key="7">
    <source>
        <dbReference type="SAM" id="Phobius"/>
    </source>
</evidence>
<feature type="transmembrane region" description="Helical" evidence="7">
    <location>
        <begin position="254"/>
        <end position="276"/>
    </location>
</feature>
<accession>A0A1E3HI58</accession>
<organism evidence="9 10">
    <name type="scientific">Cryptococcus amylolentus CBS 6039</name>
    <dbReference type="NCBI Taxonomy" id="1295533"/>
    <lineage>
        <taxon>Eukaryota</taxon>
        <taxon>Fungi</taxon>
        <taxon>Dikarya</taxon>
        <taxon>Basidiomycota</taxon>
        <taxon>Agaricomycotina</taxon>
        <taxon>Tremellomycetes</taxon>
        <taxon>Tremellales</taxon>
        <taxon>Cryptococcaceae</taxon>
        <taxon>Cryptococcus</taxon>
    </lineage>
</organism>
<protein>
    <recommendedName>
        <fullName evidence="8">Major facilitator superfamily (MFS) profile domain-containing protein</fullName>
    </recommendedName>
</protein>
<feature type="transmembrane region" description="Helical" evidence="7">
    <location>
        <begin position="325"/>
        <end position="348"/>
    </location>
</feature>
<feature type="transmembrane region" description="Helical" evidence="7">
    <location>
        <begin position="449"/>
        <end position="469"/>
    </location>
</feature>
<evidence type="ECO:0000313" key="9">
    <source>
        <dbReference type="EMBL" id="ODN76037.1"/>
    </source>
</evidence>
<dbReference type="PANTHER" id="PTHR43791">
    <property type="entry name" value="PERMEASE-RELATED"/>
    <property type="match status" value="1"/>
</dbReference>
<feature type="transmembrane region" description="Helical" evidence="7">
    <location>
        <begin position="221"/>
        <end position="242"/>
    </location>
</feature>
<keyword evidence="5 7" id="KW-0472">Membrane</keyword>
<evidence type="ECO:0000256" key="3">
    <source>
        <dbReference type="ARBA" id="ARBA00022692"/>
    </source>
</evidence>
<feature type="transmembrane region" description="Helical" evidence="7">
    <location>
        <begin position="135"/>
        <end position="157"/>
    </location>
</feature>
<feature type="domain" description="Major facilitator superfamily (MFS) profile" evidence="8">
    <location>
        <begin position="98"/>
        <end position="506"/>
    </location>
</feature>
<feature type="transmembrane region" description="Helical" evidence="7">
    <location>
        <begin position="96"/>
        <end position="123"/>
    </location>
</feature>
<reference evidence="9 10" key="1">
    <citation type="submission" date="2016-06" db="EMBL/GenBank/DDBJ databases">
        <title>Evolution of pathogenesis and genome organization in the Tremellales.</title>
        <authorList>
            <person name="Cuomo C."/>
            <person name="Litvintseva A."/>
            <person name="Heitman J."/>
            <person name="Chen Y."/>
            <person name="Sun S."/>
            <person name="Springer D."/>
            <person name="Dromer F."/>
            <person name="Young S."/>
            <person name="Zeng Q."/>
            <person name="Chapman S."/>
            <person name="Gujja S."/>
            <person name="Saif S."/>
            <person name="Birren B."/>
        </authorList>
    </citation>
    <scope>NUCLEOTIDE SEQUENCE [LARGE SCALE GENOMIC DNA]</scope>
    <source>
        <strain evidence="9 10">CBS 6039</strain>
    </source>
</reference>
<evidence type="ECO:0000256" key="5">
    <source>
        <dbReference type="ARBA" id="ARBA00023136"/>
    </source>
</evidence>
<feature type="transmembrane region" description="Helical" evidence="7">
    <location>
        <begin position="169"/>
        <end position="187"/>
    </location>
</feature>
<gene>
    <name evidence="9" type="ORF">L202_05986</name>
</gene>
<dbReference type="PANTHER" id="PTHR43791:SF41">
    <property type="entry name" value="MAJOR FACILITATOR SUPERFAMILY (MFS) PROFILE DOMAIN-CONTAINING PROTEIN"/>
    <property type="match status" value="1"/>
</dbReference>
<dbReference type="GeneID" id="30157295"/>
<keyword evidence="3 7" id="KW-0812">Transmembrane</keyword>
<feature type="transmembrane region" description="Helical" evidence="7">
    <location>
        <begin position="360"/>
        <end position="381"/>
    </location>
</feature>
<dbReference type="Pfam" id="PF07690">
    <property type="entry name" value="MFS_1"/>
    <property type="match status" value="1"/>
</dbReference>
<dbReference type="OrthoDB" id="6730379at2759"/>
<keyword evidence="4 7" id="KW-1133">Transmembrane helix</keyword>
<evidence type="ECO:0000256" key="6">
    <source>
        <dbReference type="SAM" id="MobiDB-lite"/>
    </source>
</evidence>
<keyword evidence="10" id="KW-1185">Reference proteome</keyword>
<name>A0A1E3HI58_9TREE</name>
<feature type="transmembrane region" description="Helical" evidence="7">
    <location>
        <begin position="414"/>
        <end position="437"/>
    </location>
</feature>
<dbReference type="GO" id="GO:0016020">
    <property type="term" value="C:membrane"/>
    <property type="evidence" value="ECO:0007669"/>
    <property type="project" value="UniProtKB-SubCell"/>
</dbReference>
<dbReference type="Proteomes" id="UP000094065">
    <property type="component" value="Unassembled WGS sequence"/>
</dbReference>
<evidence type="ECO:0000256" key="2">
    <source>
        <dbReference type="ARBA" id="ARBA00022448"/>
    </source>
</evidence>
<proteinExistence type="predicted"/>
<dbReference type="AlphaFoldDB" id="A0A1E3HI58"/>
<dbReference type="InterPro" id="IPR020846">
    <property type="entry name" value="MFS_dom"/>
</dbReference>
<evidence type="ECO:0000256" key="4">
    <source>
        <dbReference type="ARBA" id="ARBA00022989"/>
    </source>
</evidence>
<dbReference type="GO" id="GO:0022857">
    <property type="term" value="F:transmembrane transporter activity"/>
    <property type="evidence" value="ECO:0007669"/>
    <property type="project" value="InterPro"/>
</dbReference>
<dbReference type="SUPFAM" id="SSF103473">
    <property type="entry name" value="MFS general substrate transporter"/>
    <property type="match status" value="1"/>
</dbReference>
<feature type="region of interest" description="Disordered" evidence="6">
    <location>
        <begin position="511"/>
        <end position="531"/>
    </location>
</feature>
<keyword evidence="2" id="KW-0813">Transport</keyword>
<dbReference type="EMBL" id="AWGJ01000009">
    <property type="protein sequence ID" value="ODN76037.1"/>
    <property type="molecule type" value="Genomic_DNA"/>
</dbReference>
<feature type="transmembrane region" description="Helical" evidence="7">
    <location>
        <begin position="388"/>
        <end position="408"/>
    </location>
</feature>
<feature type="transmembrane region" description="Helical" evidence="7">
    <location>
        <begin position="481"/>
        <end position="501"/>
    </location>
</feature>
<dbReference type="Gene3D" id="1.20.1250.20">
    <property type="entry name" value="MFS general substrate transporter like domains"/>
    <property type="match status" value="1"/>
</dbReference>
<dbReference type="InterPro" id="IPR036259">
    <property type="entry name" value="MFS_trans_sf"/>
</dbReference>
<dbReference type="PROSITE" id="PS50850">
    <property type="entry name" value="MFS"/>
    <property type="match status" value="1"/>
</dbReference>